<feature type="transmembrane region" description="Helical" evidence="1">
    <location>
        <begin position="47"/>
        <end position="66"/>
    </location>
</feature>
<organism evidence="2 3">
    <name type="scientific">Micromonospora rosaria</name>
    <dbReference type="NCBI Taxonomy" id="47874"/>
    <lineage>
        <taxon>Bacteria</taxon>
        <taxon>Bacillati</taxon>
        <taxon>Actinomycetota</taxon>
        <taxon>Actinomycetes</taxon>
        <taxon>Micromonosporales</taxon>
        <taxon>Micromonosporaceae</taxon>
        <taxon>Micromonospora</taxon>
    </lineage>
</organism>
<sequence>MTGRLLRYVAGSFPPSAYVPYALLWAFGGTAVGAVVDDRIGGALPDVGVLVSALTLLVTLLMMRALDDIRDLPYDRTHNPERPLARGAVRVRDLYVMIAAGTVLVLALNAWRWPVLLVLAGQLGYAFVLVGVELRRGWPAGDAMLLGFVLNFPVQLMINAFLYAGLLHSVGLGPSWSGAVGIVVSALAFLHLEFARKTTRAPRPGERTYSARIGANGTAGVAVGAALASVLLLLVVARGGPAPYWPVWLAVLPLALPLLAGRRFHTDRLTRWPYGPAAMFLLSSFAGYQIISIVQEVATR</sequence>
<dbReference type="Proteomes" id="UP000070620">
    <property type="component" value="Unassembled WGS sequence"/>
</dbReference>
<evidence type="ECO:0000256" key="1">
    <source>
        <dbReference type="SAM" id="Phobius"/>
    </source>
</evidence>
<keyword evidence="1" id="KW-0472">Membrane</keyword>
<dbReference type="Gene3D" id="1.10.357.140">
    <property type="entry name" value="UbiA prenyltransferase"/>
    <property type="match status" value="1"/>
</dbReference>
<dbReference type="AlphaFoldDB" id="A0A136PIE9"/>
<gene>
    <name evidence="2" type="ORF">AWW66_31220</name>
</gene>
<feature type="transmembrane region" description="Helical" evidence="1">
    <location>
        <begin position="213"/>
        <end position="236"/>
    </location>
</feature>
<feature type="transmembrane region" description="Helical" evidence="1">
    <location>
        <begin position="172"/>
        <end position="192"/>
    </location>
</feature>
<keyword evidence="1" id="KW-1133">Transmembrane helix</keyword>
<feature type="transmembrane region" description="Helical" evidence="1">
    <location>
        <begin position="144"/>
        <end position="166"/>
    </location>
</feature>
<evidence type="ECO:0000313" key="3">
    <source>
        <dbReference type="Proteomes" id="UP000070620"/>
    </source>
</evidence>
<reference evidence="2 3" key="1">
    <citation type="submission" date="2016-01" db="EMBL/GenBank/DDBJ databases">
        <title>Whole genome sequence and analysis of Micromonospora rosaria DSM 803, which can produce antibacterial substance rosamicin.</title>
        <authorList>
            <person name="Yang H."/>
            <person name="He X."/>
            <person name="Zhu D."/>
        </authorList>
    </citation>
    <scope>NUCLEOTIDE SEQUENCE [LARGE SCALE GENOMIC DNA]</scope>
    <source>
        <strain evidence="2 3">DSM 803</strain>
    </source>
</reference>
<evidence type="ECO:0008006" key="4">
    <source>
        <dbReference type="Google" id="ProtNLM"/>
    </source>
</evidence>
<keyword evidence="3" id="KW-1185">Reference proteome</keyword>
<proteinExistence type="predicted"/>
<feature type="transmembrane region" description="Helical" evidence="1">
    <location>
        <begin position="242"/>
        <end position="260"/>
    </location>
</feature>
<feature type="transmembrane region" description="Helical" evidence="1">
    <location>
        <begin position="113"/>
        <end position="132"/>
    </location>
</feature>
<dbReference type="OrthoDB" id="5496839at2"/>
<dbReference type="RefSeq" id="WP_067374171.1">
    <property type="nucleotide sequence ID" value="NZ_JBIUBN010000022.1"/>
</dbReference>
<comment type="caution">
    <text evidence="2">The sequence shown here is derived from an EMBL/GenBank/DDBJ whole genome shotgun (WGS) entry which is preliminary data.</text>
</comment>
<accession>A0A136PIE9</accession>
<name>A0A136PIE9_9ACTN</name>
<feature type="transmembrane region" description="Helical" evidence="1">
    <location>
        <begin position="272"/>
        <end position="291"/>
    </location>
</feature>
<keyword evidence="1" id="KW-0812">Transmembrane</keyword>
<evidence type="ECO:0000313" key="2">
    <source>
        <dbReference type="EMBL" id="KXK58186.1"/>
    </source>
</evidence>
<feature type="transmembrane region" description="Helical" evidence="1">
    <location>
        <begin position="12"/>
        <end position="35"/>
    </location>
</feature>
<dbReference type="InterPro" id="IPR044878">
    <property type="entry name" value="UbiA_sf"/>
</dbReference>
<protein>
    <recommendedName>
        <fullName evidence="4">Prenyltransferase</fullName>
    </recommendedName>
</protein>
<dbReference type="EMBL" id="LRQV01000235">
    <property type="protein sequence ID" value="KXK58186.1"/>
    <property type="molecule type" value="Genomic_DNA"/>
</dbReference>
<feature type="transmembrane region" description="Helical" evidence="1">
    <location>
        <begin position="87"/>
        <end position="107"/>
    </location>
</feature>